<proteinExistence type="predicted"/>
<dbReference type="EMBL" id="JABBHF010000010">
    <property type="protein sequence ID" value="NMH89024.1"/>
    <property type="molecule type" value="Genomic_DNA"/>
</dbReference>
<dbReference type="RefSeq" id="WP_169675614.1">
    <property type="nucleotide sequence ID" value="NZ_JABBHF010000010.1"/>
</dbReference>
<accession>A0ABX1RZK2</accession>
<reference evidence="3 4" key="1">
    <citation type="submission" date="2020-04" db="EMBL/GenBank/DDBJ databases">
        <title>A Flavivirga sp. nov.</title>
        <authorList>
            <person name="Sun X."/>
        </authorList>
    </citation>
    <scope>NUCLEOTIDE SEQUENCE [LARGE SCALE GENOMIC DNA]</scope>
    <source>
        <strain evidence="3 4">Y03</strain>
    </source>
</reference>
<evidence type="ECO:0000313" key="3">
    <source>
        <dbReference type="EMBL" id="NMH89024.1"/>
    </source>
</evidence>
<name>A0ABX1RZK2_9FLAO</name>
<evidence type="ECO:0000313" key="4">
    <source>
        <dbReference type="Proteomes" id="UP000746690"/>
    </source>
</evidence>
<sequence length="227" mass="25087">MKIKNVIAIALLTIGSIVNANAQKLSKFGGLTEKKIGPKTIKVPYTDMVSYLGYASPGNEDETRENKKFYYIYVWIPAVAPELGIRMMSPVGKAKIKNAIKSKAYTDNASSSEYFDTYITLERSDIFSKDKISETAVSNAKWTVLERNDDSSEMPKQPSGSRYNSLLRYKSEASNPQKALTAGLYRIGFTTYKTGEVKGTFLAQVAAPIKLPGVVMAKTIEALKKEL</sequence>
<organism evidence="3 4">
    <name type="scientific">Flavivirga algicola</name>
    <dbReference type="NCBI Taxonomy" id="2729136"/>
    <lineage>
        <taxon>Bacteria</taxon>
        <taxon>Pseudomonadati</taxon>
        <taxon>Bacteroidota</taxon>
        <taxon>Flavobacteriia</taxon>
        <taxon>Flavobacteriales</taxon>
        <taxon>Flavobacteriaceae</taxon>
        <taxon>Flavivirga</taxon>
    </lineage>
</organism>
<protein>
    <recommendedName>
        <fullName evidence="2">Surface lipoprotein of Spirochaetales order domain-containing protein</fullName>
    </recommendedName>
</protein>
<feature type="domain" description="Surface lipoprotein of Spirochaetales order" evidence="2">
    <location>
        <begin position="39"/>
        <end position="216"/>
    </location>
</feature>
<feature type="chain" id="PRO_5046050298" description="Surface lipoprotein of Spirochaetales order domain-containing protein" evidence="1">
    <location>
        <begin position="21"/>
        <end position="227"/>
    </location>
</feature>
<keyword evidence="1" id="KW-0732">Signal</keyword>
<gene>
    <name evidence="3" type="ORF">HHX25_16040</name>
</gene>
<dbReference type="InterPro" id="IPR021962">
    <property type="entry name" value="Lipl32"/>
</dbReference>
<evidence type="ECO:0000256" key="1">
    <source>
        <dbReference type="SAM" id="SignalP"/>
    </source>
</evidence>
<dbReference type="Pfam" id="PF12103">
    <property type="entry name" value="Lipl32"/>
    <property type="match status" value="1"/>
</dbReference>
<evidence type="ECO:0000259" key="2">
    <source>
        <dbReference type="Pfam" id="PF12103"/>
    </source>
</evidence>
<keyword evidence="4" id="KW-1185">Reference proteome</keyword>
<feature type="signal peptide" evidence="1">
    <location>
        <begin position="1"/>
        <end position="20"/>
    </location>
</feature>
<comment type="caution">
    <text evidence="3">The sequence shown here is derived from an EMBL/GenBank/DDBJ whole genome shotgun (WGS) entry which is preliminary data.</text>
</comment>
<dbReference type="Proteomes" id="UP000746690">
    <property type="component" value="Unassembled WGS sequence"/>
</dbReference>